<dbReference type="Proteomes" id="UP000823775">
    <property type="component" value="Unassembled WGS sequence"/>
</dbReference>
<evidence type="ECO:0000313" key="1">
    <source>
        <dbReference type="EMBL" id="MCD7457652.1"/>
    </source>
</evidence>
<reference evidence="1 2" key="1">
    <citation type="journal article" date="2021" name="BMC Genomics">
        <title>Datura genome reveals duplications of psychoactive alkaloid biosynthetic genes and high mutation rate following tissue culture.</title>
        <authorList>
            <person name="Rajewski A."/>
            <person name="Carter-House D."/>
            <person name="Stajich J."/>
            <person name="Litt A."/>
        </authorList>
    </citation>
    <scope>NUCLEOTIDE SEQUENCE [LARGE SCALE GENOMIC DNA]</scope>
    <source>
        <strain evidence="1">AR-01</strain>
    </source>
</reference>
<name>A0ABS8SFW2_DATST</name>
<evidence type="ECO:0000313" key="2">
    <source>
        <dbReference type="Proteomes" id="UP000823775"/>
    </source>
</evidence>
<sequence>MTENFFTGFMPLKVTRDEKIKKLERDLVGVVAIEKDCRVVENDLEPSRALVEFGVVGGDATAINRDGVEIGEFSLNFGVGGEGGGNSLNVGGDFGGVGDGGGGEGFSPINEIVRCPPEILFTRGEFCTVGAEGCQAIMQYFGFDTPDVVKRRKRQISKALTSAKKKAKNTLRVMAGDQIKRQHVDVYKRINSHKIRDIK</sequence>
<keyword evidence="2" id="KW-1185">Reference proteome</keyword>
<dbReference type="EMBL" id="JACEIK010000468">
    <property type="protein sequence ID" value="MCD7457652.1"/>
    <property type="molecule type" value="Genomic_DNA"/>
</dbReference>
<protein>
    <submittedName>
        <fullName evidence="1">Uncharacterized protein</fullName>
    </submittedName>
</protein>
<accession>A0ABS8SFW2</accession>
<organism evidence="1 2">
    <name type="scientific">Datura stramonium</name>
    <name type="common">Jimsonweed</name>
    <name type="synonym">Common thornapple</name>
    <dbReference type="NCBI Taxonomy" id="4076"/>
    <lineage>
        <taxon>Eukaryota</taxon>
        <taxon>Viridiplantae</taxon>
        <taxon>Streptophyta</taxon>
        <taxon>Embryophyta</taxon>
        <taxon>Tracheophyta</taxon>
        <taxon>Spermatophyta</taxon>
        <taxon>Magnoliopsida</taxon>
        <taxon>eudicotyledons</taxon>
        <taxon>Gunneridae</taxon>
        <taxon>Pentapetalae</taxon>
        <taxon>asterids</taxon>
        <taxon>lamiids</taxon>
        <taxon>Solanales</taxon>
        <taxon>Solanaceae</taxon>
        <taxon>Solanoideae</taxon>
        <taxon>Datureae</taxon>
        <taxon>Datura</taxon>
    </lineage>
</organism>
<proteinExistence type="predicted"/>
<gene>
    <name evidence="1" type="ORF">HAX54_035684</name>
</gene>
<comment type="caution">
    <text evidence="1">The sequence shown here is derived from an EMBL/GenBank/DDBJ whole genome shotgun (WGS) entry which is preliminary data.</text>
</comment>